<dbReference type="KEGG" id="nah:F5544_05340"/>
<feature type="compositionally biased region" description="Basic and acidic residues" evidence="1">
    <location>
        <begin position="174"/>
        <end position="190"/>
    </location>
</feature>
<gene>
    <name evidence="2" type="ORF">F5544_05340</name>
</gene>
<protein>
    <submittedName>
        <fullName evidence="2">YbaB/EbfC family DNA-binding protein</fullName>
    </submittedName>
</protein>
<reference evidence="2 3" key="1">
    <citation type="journal article" date="2019" name="ACS Chem. Biol.">
        <title>Identification and Mobilization of a Cryptic Antibiotic Biosynthesis Gene Locus from a Human-Pathogenic Nocardia Isolate.</title>
        <authorList>
            <person name="Herisse M."/>
            <person name="Ishida K."/>
            <person name="Porter J.L."/>
            <person name="Howden B."/>
            <person name="Hertweck C."/>
            <person name="Stinear T.P."/>
            <person name="Pidot S.J."/>
        </authorList>
    </citation>
    <scope>NUCLEOTIDE SEQUENCE [LARGE SCALE GENOMIC DNA]</scope>
    <source>
        <strain evidence="2 3">AUSMDU00012717</strain>
    </source>
</reference>
<dbReference type="Proteomes" id="UP000503540">
    <property type="component" value="Chromosome"/>
</dbReference>
<dbReference type="EMBL" id="CP046172">
    <property type="protein sequence ID" value="QIS08980.1"/>
    <property type="molecule type" value="Genomic_DNA"/>
</dbReference>
<evidence type="ECO:0000313" key="2">
    <source>
        <dbReference type="EMBL" id="QIS08980.1"/>
    </source>
</evidence>
<name>A0A6G9Y792_9NOCA</name>
<keyword evidence="3" id="KW-1185">Reference proteome</keyword>
<dbReference type="AlphaFoldDB" id="A0A6G9Y792"/>
<dbReference type="SUPFAM" id="SSF82607">
    <property type="entry name" value="YbaB-like"/>
    <property type="match status" value="1"/>
</dbReference>
<proteinExistence type="predicted"/>
<dbReference type="Gene3D" id="3.30.1310.10">
    <property type="entry name" value="Nucleoid-associated protein YbaB-like domain"/>
    <property type="match status" value="1"/>
</dbReference>
<dbReference type="GO" id="GO:0003677">
    <property type="term" value="F:DNA binding"/>
    <property type="evidence" value="ECO:0007669"/>
    <property type="project" value="UniProtKB-KW"/>
</dbReference>
<feature type="compositionally biased region" description="Basic residues" evidence="1">
    <location>
        <begin position="1"/>
        <end position="10"/>
    </location>
</feature>
<accession>A0A6G9Y792</accession>
<dbReference type="InterPro" id="IPR004401">
    <property type="entry name" value="YbaB/EbfC"/>
</dbReference>
<feature type="compositionally biased region" description="Acidic residues" evidence="1">
    <location>
        <begin position="160"/>
        <end position="173"/>
    </location>
</feature>
<feature type="region of interest" description="Disordered" evidence="1">
    <location>
        <begin position="1"/>
        <end position="24"/>
    </location>
</feature>
<organism evidence="2 3">
    <name type="scientific">Nocardia arthritidis</name>
    <dbReference type="NCBI Taxonomy" id="228602"/>
    <lineage>
        <taxon>Bacteria</taxon>
        <taxon>Bacillati</taxon>
        <taxon>Actinomycetota</taxon>
        <taxon>Actinomycetes</taxon>
        <taxon>Mycobacteriales</taxon>
        <taxon>Nocardiaceae</taxon>
        <taxon>Nocardia</taxon>
    </lineage>
</organism>
<keyword evidence="2" id="KW-0238">DNA-binding</keyword>
<dbReference type="InterPro" id="IPR036894">
    <property type="entry name" value="YbaB-like_sf"/>
</dbReference>
<feature type="region of interest" description="Disordered" evidence="1">
    <location>
        <begin position="139"/>
        <end position="190"/>
    </location>
</feature>
<evidence type="ECO:0000313" key="3">
    <source>
        <dbReference type="Proteomes" id="UP000503540"/>
    </source>
</evidence>
<dbReference type="Pfam" id="PF02575">
    <property type="entry name" value="YbaB_DNA_bd"/>
    <property type="match status" value="1"/>
</dbReference>
<evidence type="ECO:0000256" key="1">
    <source>
        <dbReference type="SAM" id="MobiDB-lite"/>
    </source>
</evidence>
<sequence>MSEPRKRRSRLSPSAVGHVGGGEMTSDFGRLDTAAVLEQVQEQMRQIARVQRERVQLTASATVRKRVTVTVNADGMIIETKFAPGIEDLSFGEIAKAVTAAAQQATAEVARKGQELMAPLQERRSRLPKLSDLLEDMPDLDALRPEAPPVPTTPPHAEVEEPEGAPMEFDDVDTTFRTRADDRGVTDSGW</sequence>